<evidence type="ECO:0000313" key="11">
    <source>
        <dbReference type="Proteomes" id="UP000095350"/>
    </source>
</evidence>
<dbReference type="GO" id="GO:0008643">
    <property type="term" value="P:carbohydrate transport"/>
    <property type="evidence" value="ECO:0007669"/>
    <property type="project" value="InterPro"/>
</dbReference>
<dbReference type="InterPro" id="IPR001927">
    <property type="entry name" value="Na/Gal_symport"/>
</dbReference>
<feature type="transmembrane region" description="Helical" evidence="8">
    <location>
        <begin position="407"/>
        <end position="427"/>
    </location>
</feature>
<dbReference type="RefSeq" id="WP_055194397.1">
    <property type="nucleotide sequence ID" value="NZ_CABIYH010000013.1"/>
</dbReference>
<keyword evidence="7 8" id="KW-0472">Membrane</keyword>
<dbReference type="PaxDb" id="166486-ERS852572_01952"/>
<feature type="transmembrane region" description="Helical" evidence="8">
    <location>
        <begin position="367"/>
        <end position="387"/>
    </location>
</feature>
<accession>A0A173U948</accession>
<evidence type="ECO:0000259" key="9">
    <source>
        <dbReference type="PROSITE" id="PS50850"/>
    </source>
</evidence>
<evidence type="ECO:0000256" key="5">
    <source>
        <dbReference type="ARBA" id="ARBA00022847"/>
    </source>
</evidence>
<evidence type="ECO:0000256" key="1">
    <source>
        <dbReference type="ARBA" id="ARBA00004651"/>
    </source>
</evidence>
<keyword evidence="3" id="KW-1003">Cell membrane</keyword>
<keyword evidence="6 8" id="KW-1133">Transmembrane helix</keyword>
<feature type="domain" description="Major facilitator superfamily (MFS) profile" evidence="9">
    <location>
        <begin position="230"/>
        <end position="436"/>
    </location>
</feature>
<sequence>MDNRKKVPLKNKLAYGIGTGGGNVFSQIAAAFLLNYYTDTALIGAGAIATMFLVCRVFDGITDLLMGGIVDKTSTKLGKARPWLIASAPLSFLGIVLLMNVPMGLGENGKLVYAYITYIFMSCIVYTIYGISNTALLPLMTHDKDDSTMLATFSALGNNIIGLIAGSLITPLVLNLGWKTSSIILGFAACVLILISGLLNKEMGNDEDTKKMAGIPMSQQLPATLKNKYFWLLLLLGAFSLIMNANAIGAQIYYCNMVLGKPMFMSALMTAGQLPGIFILFLMPAVSKKWNKKTFLLMGAVLIIVGFVITGIAGGNTTLIVIGTVIRSLGVGPILSAVFALVQDVVQYGNWKYGIRSEGLISSAQSIGSKIGIGIGSALTGWILASVGYNPAAEPTAAVINAVKFDYTWMGAILGVVILVIVLLLDVEKYADQYNS</sequence>
<dbReference type="AlphaFoldDB" id="A0A173U948"/>
<evidence type="ECO:0000256" key="6">
    <source>
        <dbReference type="ARBA" id="ARBA00022989"/>
    </source>
</evidence>
<dbReference type="PANTHER" id="PTHR11328">
    <property type="entry name" value="MAJOR FACILITATOR SUPERFAMILY DOMAIN-CONTAINING PROTEIN"/>
    <property type="match status" value="1"/>
</dbReference>
<dbReference type="InterPro" id="IPR020846">
    <property type="entry name" value="MFS_dom"/>
</dbReference>
<keyword evidence="5" id="KW-0769">Symport</keyword>
<dbReference type="GO" id="GO:0006814">
    <property type="term" value="P:sodium ion transport"/>
    <property type="evidence" value="ECO:0007669"/>
    <property type="project" value="InterPro"/>
</dbReference>
<dbReference type="Proteomes" id="UP000095350">
    <property type="component" value="Unassembled WGS sequence"/>
</dbReference>
<evidence type="ECO:0000256" key="3">
    <source>
        <dbReference type="ARBA" id="ARBA00022475"/>
    </source>
</evidence>
<dbReference type="Gene3D" id="1.20.1250.20">
    <property type="entry name" value="MFS general substrate transporter like domains"/>
    <property type="match status" value="2"/>
</dbReference>
<dbReference type="GO" id="GO:0015293">
    <property type="term" value="F:symporter activity"/>
    <property type="evidence" value="ECO:0007669"/>
    <property type="project" value="UniProtKB-KW"/>
</dbReference>
<feature type="transmembrane region" description="Helical" evidence="8">
    <location>
        <begin position="264"/>
        <end position="283"/>
    </location>
</feature>
<keyword evidence="4 8" id="KW-0812">Transmembrane</keyword>
<reference evidence="10 11" key="1">
    <citation type="submission" date="2015-09" db="EMBL/GenBank/DDBJ databases">
        <authorList>
            <consortium name="Pathogen Informatics"/>
        </authorList>
    </citation>
    <scope>NUCLEOTIDE SEQUENCE [LARGE SCALE GENOMIC DNA]</scope>
    <source>
        <strain evidence="10 11">2789STDY5834960</strain>
    </source>
</reference>
<proteinExistence type="predicted"/>
<feature type="transmembrane region" description="Helical" evidence="8">
    <location>
        <begin position="319"/>
        <end position="346"/>
    </location>
</feature>
<evidence type="ECO:0000256" key="4">
    <source>
        <dbReference type="ARBA" id="ARBA00022692"/>
    </source>
</evidence>
<evidence type="ECO:0000256" key="7">
    <source>
        <dbReference type="ARBA" id="ARBA00023136"/>
    </source>
</evidence>
<dbReference type="PROSITE" id="PS50850">
    <property type="entry name" value="MFS"/>
    <property type="match status" value="1"/>
</dbReference>
<name>A0A173U948_9FIRM</name>
<keyword evidence="2" id="KW-0813">Transport</keyword>
<dbReference type="PANTHER" id="PTHR11328:SF24">
    <property type="entry name" value="MAJOR FACILITATOR SUPERFAMILY (MFS) PROFILE DOMAIN-CONTAINING PROTEIN"/>
    <property type="match status" value="1"/>
</dbReference>
<dbReference type="PROSITE" id="PS00872">
    <property type="entry name" value="NA_GALACTOSIDE_SYMP"/>
    <property type="match status" value="1"/>
</dbReference>
<feature type="transmembrane region" description="Helical" evidence="8">
    <location>
        <begin position="40"/>
        <end position="62"/>
    </location>
</feature>
<feature type="transmembrane region" description="Helical" evidence="8">
    <location>
        <begin position="12"/>
        <end position="34"/>
    </location>
</feature>
<dbReference type="Pfam" id="PF13347">
    <property type="entry name" value="MFS_2"/>
    <property type="match status" value="1"/>
</dbReference>
<dbReference type="InterPro" id="IPR036259">
    <property type="entry name" value="MFS_trans_sf"/>
</dbReference>
<feature type="transmembrane region" description="Helical" evidence="8">
    <location>
        <begin position="229"/>
        <end position="252"/>
    </location>
</feature>
<dbReference type="NCBIfam" id="TIGR00792">
    <property type="entry name" value="gph"/>
    <property type="match status" value="1"/>
</dbReference>
<dbReference type="EMBL" id="CYXZ01000013">
    <property type="protein sequence ID" value="CUN10886.1"/>
    <property type="molecule type" value="Genomic_DNA"/>
</dbReference>
<dbReference type="STRING" id="166486.ERS852572_01952"/>
<organism evidence="10 11">
    <name type="scientific">Roseburia intestinalis</name>
    <dbReference type="NCBI Taxonomy" id="166486"/>
    <lineage>
        <taxon>Bacteria</taxon>
        <taxon>Bacillati</taxon>
        <taxon>Bacillota</taxon>
        <taxon>Clostridia</taxon>
        <taxon>Lachnospirales</taxon>
        <taxon>Lachnospiraceae</taxon>
        <taxon>Roseburia</taxon>
    </lineage>
</organism>
<feature type="transmembrane region" description="Helical" evidence="8">
    <location>
        <begin position="180"/>
        <end position="200"/>
    </location>
</feature>
<comment type="subcellular location">
    <subcellularLocation>
        <location evidence="1">Cell membrane</location>
        <topology evidence="1">Multi-pass membrane protein</topology>
    </subcellularLocation>
</comment>
<feature type="transmembrane region" description="Helical" evidence="8">
    <location>
        <begin position="83"/>
        <end position="105"/>
    </location>
</feature>
<gene>
    <name evidence="10" type="primary">yihP_2</name>
    <name evidence="10" type="ORF">ERS852572_01952</name>
</gene>
<protein>
    <submittedName>
        <fullName evidence="10">Inner membrane symporter yihP</fullName>
    </submittedName>
</protein>
<dbReference type="InterPro" id="IPR039672">
    <property type="entry name" value="MFS_2"/>
</dbReference>
<dbReference type="InterPro" id="IPR018043">
    <property type="entry name" value="Na/Gal_symport_CS"/>
</dbReference>
<feature type="transmembrane region" description="Helical" evidence="8">
    <location>
        <begin position="150"/>
        <end position="174"/>
    </location>
</feature>
<evidence type="ECO:0000313" key="10">
    <source>
        <dbReference type="EMBL" id="CUN10886.1"/>
    </source>
</evidence>
<evidence type="ECO:0000256" key="2">
    <source>
        <dbReference type="ARBA" id="ARBA00022448"/>
    </source>
</evidence>
<dbReference type="GO" id="GO:0005886">
    <property type="term" value="C:plasma membrane"/>
    <property type="evidence" value="ECO:0007669"/>
    <property type="project" value="UniProtKB-SubCell"/>
</dbReference>
<evidence type="ECO:0000256" key="8">
    <source>
        <dbReference type="SAM" id="Phobius"/>
    </source>
</evidence>
<dbReference type="SUPFAM" id="SSF103473">
    <property type="entry name" value="MFS general substrate transporter"/>
    <property type="match status" value="1"/>
</dbReference>
<feature type="transmembrane region" description="Helical" evidence="8">
    <location>
        <begin position="295"/>
        <end position="313"/>
    </location>
</feature>
<feature type="transmembrane region" description="Helical" evidence="8">
    <location>
        <begin position="111"/>
        <end position="129"/>
    </location>
</feature>